<feature type="compositionally biased region" description="Polar residues" evidence="1">
    <location>
        <begin position="384"/>
        <end position="393"/>
    </location>
</feature>
<dbReference type="InterPro" id="IPR011011">
    <property type="entry name" value="Znf_FYVE_PHD"/>
</dbReference>
<sequence length="598" mass="63521">MDLTNRQWRALAQAFPYYFSTSPDGLDAPAEEASGGNSTKRAAFTQYIVPRASKAFPKEVAAWAEAYAKGKNMQSPVDAVEAIMAHLFGRAALFATSTPPAMPTWAVAQLTARELQLLGLYHRKQEQYEYMHGIQQQLREASQAAARMLQTALSAVAAGGVEESRDGGLLDSTRESLLWLGGASQGTVVGRHPPSLEDLLTDTRAATATATGGFTSALANLPYTAPKPNNTGSSFAGSAVPPPLIVVNHCAGCGEVDGDLLVCTQCGEVRHEACGGPHPPERSRVDGRLPSVNMCRACAKALNLSSSSSSLRSSTSSSERAELEDYFDSEEETDSSLSGFVVHSSDEEDEEGEGDAAGASSRSRSDVSHDDADADEGEARPGKTASNGHQRQTGHAPVTDAKRHDNDTEGKKRPQRRGESSSSSSDEEEGSPRRRDKRRRKEVAKRSSTASIGEDAAPLSSRSASPSKKPPQQQQQCSGNSPPDRTRAPSATNKPPVSDARKKKRAESATPLSSQERRRAQDEQDELTTLGIRPDAMPSKRVNATVTKKSNSSHSTANAPHASSQPPQRQPAVGAKKSGRRSVVNAASSSSSSSSDSD</sequence>
<dbReference type="Proteomes" id="UP000037923">
    <property type="component" value="Unassembled WGS sequence"/>
</dbReference>
<dbReference type="SUPFAM" id="SSF57903">
    <property type="entry name" value="FYVE/PHD zinc finger"/>
    <property type="match status" value="1"/>
</dbReference>
<evidence type="ECO:0000313" key="3">
    <source>
        <dbReference type="Proteomes" id="UP000037923"/>
    </source>
</evidence>
<evidence type="ECO:0000256" key="1">
    <source>
        <dbReference type="SAM" id="MobiDB-lite"/>
    </source>
</evidence>
<dbReference type="AlphaFoldDB" id="A0A0M9FR53"/>
<gene>
    <name evidence="2" type="ORF">ABB37_09437</name>
</gene>
<feature type="compositionally biased region" description="Acidic residues" evidence="1">
    <location>
        <begin position="322"/>
        <end position="334"/>
    </location>
</feature>
<dbReference type="GeneID" id="26909720"/>
<proteinExistence type="predicted"/>
<dbReference type="VEuPathDB" id="TriTrypDB:LpyrH10_31_0910"/>
<feature type="compositionally biased region" description="Low complexity" evidence="1">
    <location>
        <begin position="458"/>
        <end position="483"/>
    </location>
</feature>
<feature type="compositionally biased region" description="Low complexity" evidence="1">
    <location>
        <begin position="307"/>
        <end position="318"/>
    </location>
</feature>
<feature type="compositionally biased region" description="Basic residues" evidence="1">
    <location>
        <begin position="434"/>
        <end position="443"/>
    </location>
</feature>
<dbReference type="OMA" id="GLYHRKQ"/>
<feature type="compositionally biased region" description="Basic and acidic residues" evidence="1">
    <location>
        <begin position="363"/>
        <end position="381"/>
    </location>
</feature>
<accession>A0A0M9FR53</accession>
<keyword evidence="3" id="KW-1185">Reference proteome</keyword>
<dbReference type="OrthoDB" id="267434at2759"/>
<evidence type="ECO:0000313" key="2">
    <source>
        <dbReference type="EMBL" id="KPA74176.1"/>
    </source>
</evidence>
<dbReference type="RefSeq" id="XP_015652615.1">
    <property type="nucleotide sequence ID" value="XM_015808902.1"/>
</dbReference>
<feature type="compositionally biased region" description="Basic and acidic residues" evidence="1">
    <location>
        <begin position="400"/>
        <end position="419"/>
    </location>
</feature>
<name>A0A0M9FR53_LEPPY</name>
<comment type="caution">
    <text evidence="2">The sequence shown here is derived from an EMBL/GenBank/DDBJ whole genome shotgun (WGS) entry which is preliminary data.</text>
</comment>
<feature type="compositionally biased region" description="Polar residues" evidence="1">
    <location>
        <begin position="542"/>
        <end position="567"/>
    </location>
</feature>
<organism evidence="2 3">
    <name type="scientific">Leptomonas pyrrhocoris</name>
    <name type="common">Firebug parasite</name>
    <dbReference type="NCBI Taxonomy" id="157538"/>
    <lineage>
        <taxon>Eukaryota</taxon>
        <taxon>Discoba</taxon>
        <taxon>Euglenozoa</taxon>
        <taxon>Kinetoplastea</taxon>
        <taxon>Metakinetoplastina</taxon>
        <taxon>Trypanosomatida</taxon>
        <taxon>Trypanosomatidae</taxon>
        <taxon>Leishmaniinae</taxon>
        <taxon>Leptomonas</taxon>
    </lineage>
</organism>
<feature type="compositionally biased region" description="Low complexity" evidence="1">
    <location>
        <begin position="588"/>
        <end position="598"/>
    </location>
</feature>
<protein>
    <submittedName>
        <fullName evidence="2">Uncharacterized protein</fullName>
    </submittedName>
</protein>
<feature type="region of interest" description="Disordered" evidence="1">
    <location>
        <begin position="307"/>
        <end position="598"/>
    </location>
</feature>
<reference evidence="2 3" key="1">
    <citation type="submission" date="2015-07" db="EMBL/GenBank/DDBJ databases">
        <title>High-quality genome of monoxenous trypanosomatid Leptomonas pyrrhocoris.</title>
        <authorList>
            <person name="Flegontov P."/>
            <person name="Butenko A."/>
            <person name="Firsov S."/>
            <person name="Vlcek C."/>
            <person name="Logacheva M.D."/>
            <person name="Field M."/>
            <person name="Filatov D."/>
            <person name="Flegontova O."/>
            <person name="Gerasimov E."/>
            <person name="Jackson A.P."/>
            <person name="Kelly S."/>
            <person name="Opperdoes F."/>
            <person name="O'Reilly A."/>
            <person name="Votypka J."/>
            <person name="Yurchenko V."/>
            <person name="Lukes J."/>
        </authorList>
    </citation>
    <scope>NUCLEOTIDE SEQUENCE [LARGE SCALE GENOMIC DNA]</scope>
    <source>
        <strain evidence="2">H10</strain>
    </source>
</reference>
<dbReference type="EMBL" id="LGTL01000031">
    <property type="protein sequence ID" value="KPA74176.1"/>
    <property type="molecule type" value="Genomic_DNA"/>
</dbReference>